<dbReference type="Pfam" id="PF08264">
    <property type="entry name" value="Anticodon_1"/>
    <property type="match status" value="1"/>
</dbReference>
<dbReference type="Pfam" id="PF00133">
    <property type="entry name" value="tRNA-synt_1"/>
    <property type="match status" value="1"/>
</dbReference>
<dbReference type="GO" id="GO:0004832">
    <property type="term" value="F:valine-tRNA ligase activity"/>
    <property type="evidence" value="ECO:0007669"/>
    <property type="project" value="UniProtKB-UniRule"/>
</dbReference>
<keyword evidence="1 7" id="KW-0436">Ligase</keyword>
<comment type="subcellular location">
    <subcellularLocation>
        <location evidence="7">Cytoplasm</location>
    </subcellularLocation>
</comment>
<proteinExistence type="inferred from homology"/>
<dbReference type="InterPro" id="IPR014729">
    <property type="entry name" value="Rossmann-like_a/b/a_fold"/>
</dbReference>
<dbReference type="NCBIfam" id="TIGR00422">
    <property type="entry name" value="valS"/>
    <property type="match status" value="1"/>
</dbReference>
<reference evidence="10 11" key="1">
    <citation type="journal article" date="2015" name="Nature">
        <title>rRNA introns, odd ribosomes, and small enigmatic genomes across a large radiation of phyla.</title>
        <authorList>
            <person name="Brown C.T."/>
            <person name="Hug L.A."/>
            <person name="Thomas B.C."/>
            <person name="Sharon I."/>
            <person name="Castelle C.J."/>
            <person name="Singh A."/>
            <person name="Wilkins M.J."/>
            <person name="Williams K.H."/>
            <person name="Banfield J.F."/>
        </authorList>
    </citation>
    <scope>NUCLEOTIDE SEQUENCE [LARGE SCALE GENOMIC DNA]</scope>
</reference>
<evidence type="ECO:0000256" key="2">
    <source>
        <dbReference type="ARBA" id="ARBA00022741"/>
    </source>
</evidence>
<accession>A0A0G0W8S0</accession>
<dbReference type="HAMAP" id="MF_02004">
    <property type="entry name" value="Val_tRNA_synth_type1"/>
    <property type="match status" value="1"/>
</dbReference>
<dbReference type="SUPFAM" id="SSF52374">
    <property type="entry name" value="Nucleotidylyl transferase"/>
    <property type="match status" value="1"/>
</dbReference>
<evidence type="ECO:0000256" key="4">
    <source>
        <dbReference type="ARBA" id="ARBA00022917"/>
    </source>
</evidence>
<name>A0A0G0W8S0_UNCC2</name>
<comment type="catalytic activity">
    <reaction evidence="6 7">
        <text>tRNA(Val) + L-valine + ATP = L-valyl-tRNA(Val) + AMP + diphosphate</text>
        <dbReference type="Rhea" id="RHEA:10704"/>
        <dbReference type="Rhea" id="RHEA-COMP:9672"/>
        <dbReference type="Rhea" id="RHEA-COMP:9708"/>
        <dbReference type="ChEBI" id="CHEBI:30616"/>
        <dbReference type="ChEBI" id="CHEBI:33019"/>
        <dbReference type="ChEBI" id="CHEBI:57762"/>
        <dbReference type="ChEBI" id="CHEBI:78442"/>
        <dbReference type="ChEBI" id="CHEBI:78537"/>
        <dbReference type="ChEBI" id="CHEBI:456215"/>
        <dbReference type="EC" id="6.1.1.9"/>
    </reaction>
</comment>
<evidence type="ECO:0000256" key="6">
    <source>
        <dbReference type="ARBA" id="ARBA00047552"/>
    </source>
</evidence>
<feature type="short sequence motif" description="'KMSKS' region" evidence="7">
    <location>
        <begin position="525"/>
        <end position="529"/>
    </location>
</feature>
<dbReference type="InterPro" id="IPR009080">
    <property type="entry name" value="tRNAsynth_Ia_anticodon-bd"/>
</dbReference>
<dbReference type="InterPro" id="IPR009008">
    <property type="entry name" value="Val/Leu/Ile-tRNA-synth_edit"/>
</dbReference>
<keyword evidence="7" id="KW-0963">Cytoplasm</keyword>
<evidence type="ECO:0000313" key="10">
    <source>
        <dbReference type="EMBL" id="KKS09399.1"/>
    </source>
</evidence>
<dbReference type="InterPro" id="IPR002303">
    <property type="entry name" value="Valyl-tRNA_ligase"/>
</dbReference>
<comment type="domain">
    <text evidence="7">ValRS has two distinct active sites: one for aminoacylation and one for editing. The misactivated threonine is translocated from the active site to the editing site.</text>
</comment>
<keyword evidence="4 7" id="KW-0648">Protein biosynthesis</keyword>
<dbReference type="PANTHER" id="PTHR11946:SF93">
    <property type="entry name" value="VALINE--TRNA LIGASE, CHLOROPLASTIC_MITOCHONDRIAL 2"/>
    <property type="match status" value="1"/>
</dbReference>
<dbReference type="EMBL" id="LCBL01000002">
    <property type="protein sequence ID" value="KKS09399.1"/>
    <property type="molecule type" value="Genomic_DNA"/>
</dbReference>
<dbReference type="SUPFAM" id="SSF47323">
    <property type="entry name" value="Anticodon-binding domain of a subclass of class I aminoacyl-tRNA synthetases"/>
    <property type="match status" value="1"/>
</dbReference>
<evidence type="ECO:0000256" key="5">
    <source>
        <dbReference type="ARBA" id="ARBA00023146"/>
    </source>
</evidence>
<evidence type="ECO:0000256" key="1">
    <source>
        <dbReference type="ARBA" id="ARBA00022598"/>
    </source>
</evidence>
<dbReference type="Gene3D" id="1.10.730.10">
    <property type="entry name" value="Isoleucyl-tRNA Synthetase, Domain 1"/>
    <property type="match status" value="1"/>
</dbReference>
<organism evidence="10 11">
    <name type="scientific">candidate division CPR2 bacterium GW2011_GWC1_41_48</name>
    <dbReference type="NCBI Taxonomy" id="1618344"/>
    <lineage>
        <taxon>Bacteria</taxon>
        <taxon>Bacteria division CPR2</taxon>
    </lineage>
</organism>
<feature type="domain" description="Aminoacyl-tRNA synthetase class Ia" evidence="8">
    <location>
        <begin position="15"/>
        <end position="564"/>
    </location>
</feature>
<dbReference type="PANTHER" id="PTHR11946">
    <property type="entry name" value="VALYL-TRNA SYNTHETASES"/>
    <property type="match status" value="1"/>
</dbReference>
<protein>
    <recommendedName>
        <fullName evidence="7">Valine--tRNA ligase</fullName>
        <ecNumber evidence="7">6.1.1.9</ecNumber>
    </recommendedName>
    <alternativeName>
        <fullName evidence="7">Valyl-tRNA synthetase</fullName>
        <shortName evidence="7">ValRS</shortName>
    </alternativeName>
</protein>
<evidence type="ECO:0000259" key="9">
    <source>
        <dbReference type="Pfam" id="PF08264"/>
    </source>
</evidence>
<dbReference type="InterPro" id="IPR033705">
    <property type="entry name" value="Anticodon_Ia_Val"/>
</dbReference>
<feature type="binding site" evidence="7">
    <location>
        <position position="528"/>
    </location>
    <ligand>
        <name>ATP</name>
        <dbReference type="ChEBI" id="CHEBI:30616"/>
    </ligand>
</feature>
<dbReference type="CDD" id="cd07962">
    <property type="entry name" value="Anticodon_Ia_Val"/>
    <property type="match status" value="1"/>
</dbReference>
<evidence type="ECO:0000259" key="8">
    <source>
        <dbReference type="Pfam" id="PF00133"/>
    </source>
</evidence>
<keyword evidence="2 7" id="KW-0547">Nucleotide-binding</keyword>
<dbReference type="NCBIfam" id="NF004349">
    <property type="entry name" value="PRK05729.1"/>
    <property type="match status" value="1"/>
</dbReference>
<dbReference type="GO" id="GO:0006438">
    <property type="term" value="P:valyl-tRNA aminoacylation"/>
    <property type="evidence" value="ECO:0007669"/>
    <property type="project" value="UniProtKB-UniRule"/>
</dbReference>
<dbReference type="InterPro" id="IPR013155">
    <property type="entry name" value="M/V/L/I-tRNA-synth_anticd-bd"/>
</dbReference>
<comment type="subunit">
    <text evidence="7">Monomer.</text>
</comment>
<dbReference type="GO" id="GO:0005524">
    <property type="term" value="F:ATP binding"/>
    <property type="evidence" value="ECO:0007669"/>
    <property type="project" value="UniProtKB-UniRule"/>
</dbReference>
<comment type="domain">
    <text evidence="7">The C-terminal coiled-coil domain is crucial for aminoacylation activity.</text>
</comment>
<comment type="caution">
    <text evidence="10">The sequence shown here is derived from an EMBL/GenBank/DDBJ whole genome shotgun (WGS) entry which is preliminary data.</text>
</comment>
<keyword evidence="5 7" id="KW-0030">Aminoacyl-tRNA synthetase</keyword>
<sequence length="772" mass="89350">MAELEKRFDRAEEQKIYEKWEKSGYFKPETNKGKDKGEFSIIMPPLNANGNAHLGHALMVTIEDILIRYNRMIGKETLWLPGTDHAGFETQVVYEKVLEKEGKTRFDYERDTLYQMIWDFTESNKSNIKNQLRALGSSCDWDREKFTLDKDIIETVYKVFKKMYDEGLIYRGNRIINWDPYHQTGFSELEVAHKERKTNLTYIKYQIKGSNSYITVATTRPETMLGDTAIAVNPEDKRYQSLIGEIVILPIINREIPIIADGAVEMEFGTGAVKVTPAHDPLDFEIGERHNLPAIQVIDKNAKMTAEAGKDYEGLHVKKARAKVVETLESLGLVEKVEEITHNAAVCYKCGRDIEPLLSEQWFIKTKDLAKRAIKAVEDGEIKFVSKRFEKIYFNWMENLKDWNISRQIVWGIRIPAWFCECGEIIVSEGDEPKECPKCKSPKLTRDQDTFDTWFSSAQWPYAALDWPNGKDYKKFYPTDVMETAWDILIFWVARMIMMGIYITDNVPFKTVYIHGLIRDSKGQKMSKSKGNVINPMDIIAGYGTDALRFSLVIGNAPGNDLNFDENKIKGNRNFVTKLWNIARFIQMNAPQAKEVSRETFTIADQWILSELETLKETMTKHIEKYELHLAAEALYDFVWYKFADWYVESSKYYLNDHQTTGNTQGVLRYVLSETLKLSHPFMPFVTEAIWQGLELSDKMLIIEEWPQKEYKRDKAASDEFEIIQGLVAKIRNLGLTKDDSHTIQKKELENISPSHIELIANLARIKKINLS</sequence>
<feature type="domain" description="Methionyl/Valyl/Leucyl/Isoleucyl-tRNA synthetase anticodon-binding" evidence="9">
    <location>
        <begin position="605"/>
        <end position="734"/>
    </location>
</feature>
<evidence type="ECO:0000313" key="11">
    <source>
        <dbReference type="Proteomes" id="UP000033869"/>
    </source>
</evidence>
<dbReference type="GO" id="GO:0002161">
    <property type="term" value="F:aminoacyl-tRNA deacylase activity"/>
    <property type="evidence" value="ECO:0007669"/>
    <property type="project" value="InterPro"/>
</dbReference>
<dbReference type="FunFam" id="3.40.50.620:FF:000020">
    <property type="entry name" value="Valine--tRNA ligase, mitochondrial"/>
    <property type="match status" value="1"/>
</dbReference>
<comment type="similarity">
    <text evidence="7">Belongs to the class-I aminoacyl-tRNA synthetase family. ValS type 1 subfamily.</text>
</comment>
<dbReference type="AlphaFoldDB" id="A0A0G0W8S0"/>
<dbReference type="EC" id="6.1.1.9" evidence="7"/>
<keyword evidence="3 7" id="KW-0067">ATP-binding</keyword>
<evidence type="ECO:0000256" key="3">
    <source>
        <dbReference type="ARBA" id="ARBA00022840"/>
    </source>
</evidence>
<dbReference type="Proteomes" id="UP000033869">
    <property type="component" value="Unassembled WGS sequence"/>
</dbReference>
<dbReference type="Gene3D" id="3.90.740.10">
    <property type="entry name" value="Valyl/Leucyl/Isoleucyl-tRNA synthetase, editing domain"/>
    <property type="match status" value="1"/>
</dbReference>
<evidence type="ECO:0000256" key="7">
    <source>
        <dbReference type="HAMAP-Rule" id="MF_02004"/>
    </source>
</evidence>
<dbReference type="SUPFAM" id="SSF50677">
    <property type="entry name" value="ValRS/IleRS/LeuRS editing domain"/>
    <property type="match status" value="1"/>
</dbReference>
<dbReference type="PATRIC" id="fig|1618344.3.peg.515"/>
<dbReference type="InterPro" id="IPR002300">
    <property type="entry name" value="aa-tRNA-synth_Ia"/>
</dbReference>
<dbReference type="CDD" id="cd00817">
    <property type="entry name" value="ValRS_core"/>
    <property type="match status" value="1"/>
</dbReference>
<keyword evidence="7" id="KW-0175">Coiled coil</keyword>
<comment type="function">
    <text evidence="7">Catalyzes the attachment of valine to tRNA(Val). As ValRS can inadvertently accommodate and process structurally similar amino acids such as threonine, to avoid such errors, it has a 'posttransfer' editing activity that hydrolyzes mischarged Thr-tRNA(Val) in a tRNA-dependent manner.</text>
</comment>
<dbReference type="Gene3D" id="3.40.50.620">
    <property type="entry name" value="HUPs"/>
    <property type="match status" value="2"/>
</dbReference>
<comment type="caution">
    <text evidence="7">Lacks conserved residue(s) required for the propagation of feature annotation.</text>
</comment>
<gene>
    <name evidence="7" type="primary">valS</name>
    <name evidence="10" type="ORF">UU65_C0002G0177</name>
</gene>
<dbReference type="PRINTS" id="PR00986">
    <property type="entry name" value="TRNASYNTHVAL"/>
</dbReference>
<dbReference type="GO" id="GO:0005829">
    <property type="term" value="C:cytosol"/>
    <property type="evidence" value="ECO:0007669"/>
    <property type="project" value="TreeGrafter"/>
</dbReference>